<dbReference type="NCBIfam" id="TIGR00229">
    <property type="entry name" value="sensory_box"/>
    <property type="match status" value="1"/>
</dbReference>
<dbReference type="EMBL" id="AP011177">
    <property type="protein sequence ID" value="BAJ02099.1"/>
    <property type="molecule type" value="Genomic_DNA"/>
</dbReference>
<evidence type="ECO:0000313" key="7">
    <source>
        <dbReference type="Proteomes" id="UP000002350"/>
    </source>
</evidence>
<dbReference type="EC" id="2.7.7.65" evidence="2"/>
<gene>
    <name evidence="6" type="ordered locus">SVI_2128</name>
</gene>
<dbReference type="InterPro" id="IPR000160">
    <property type="entry name" value="GGDEF_dom"/>
</dbReference>
<dbReference type="PROSITE" id="PS50887">
    <property type="entry name" value="GGDEF"/>
    <property type="match status" value="1"/>
</dbReference>
<evidence type="ECO:0000256" key="2">
    <source>
        <dbReference type="ARBA" id="ARBA00012528"/>
    </source>
</evidence>
<reference evidence="7" key="1">
    <citation type="journal article" date="2010" name="Mol. Biosyst.">
        <title>Complete genome sequence and comparative analysis of Shewanella violacea, a psychrophilic and piezophilic bacterium from deep sea floor sediments.</title>
        <authorList>
            <person name="Aono E."/>
            <person name="Baba T."/>
            <person name="Ara T."/>
            <person name="Nishi T."/>
            <person name="Nakamichi T."/>
            <person name="Inamoto E."/>
            <person name="Toyonaga H."/>
            <person name="Hasegawa M."/>
            <person name="Takai Y."/>
            <person name="Okumura Y."/>
            <person name="Baba M."/>
            <person name="Tomita M."/>
            <person name="Kato C."/>
            <person name="Oshima T."/>
            <person name="Nakasone K."/>
            <person name="Mori H."/>
        </authorList>
    </citation>
    <scope>NUCLEOTIDE SEQUENCE [LARGE SCALE GENOMIC DNA]</scope>
    <source>
        <strain evidence="7">JCM 10179 / CIP 106290 / LMG 19151 / DSS12</strain>
    </source>
</reference>
<dbReference type="InterPro" id="IPR029787">
    <property type="entry name" value="Nucleotide_cyclase"/>
</dbReference>
<dbReference type="InterPro" id="IPR050469">
    <property type="entry name" value="Diguanylate_Cyclase"/>
</dbReference>
<dbReference type="KEGG" id="svo:SVI_2128"/>
<dbReference type="PANTHER" id="PTHR45138:SF9">
    <property type="entry name" value="DIGUANYLATE CYCLASE DGCM-RELATED"/>
    <property type="match status" value="1"/>
</dbReference>
<dbReference type="Gene3D" id="3.30.70.270">
    <property type="match status" value="1"/>
</dbReference>
<evidence type="ECO:0000259" key="4">
    <source>
        <dbReference type="PROSITE" id="PS50112"/>
    </source>
</evidence>
<dbReference type="GO" id="GO:0052621">
    <property type="term" value="F:diguanylate cyclase activity"/>
    <property type="evidence" value="ECO:0007669"/>
    <property type="project" value="UniProtKB-EC"/>
</dbReference>
<accession>D4ZKA0</accession>
<protein>
    <recommendedName>
        <fullName evidence="2">diguanylate cyclase</fullName>
        <ecNumber evidence="2">2.7.7.65</ecNumber>
    </recommendedName>
</protein>
<dbReference type="SUPFAM" id="SSF55073">
    <property type="entry name" value="Nucleotide cyclase"/>
    <property type="match status" value="1"/>
</dbReference>
<dbReference type="CDD" id="cd01949">
    <property type="entry name" value="GGDEF"/>
    <property type="match status" value="1"/>
</dbReference>
<dbReference type="PROSITE" id="PS50112">
    <property type="entry name" value="PAS"/>
    <property type="match status" value="1"/>
</dbReference>
<name>D4ZKA0_SHEVD</name>
<evidence type="ECO:0000259" key="5">
    <source>
        <dbReference type="PROSITE" id="PS50887"/>
    </source>
</evidence>
<dbReference type="PANTHER" id="PTHR45138">
    <property type="entry name" value="REGULATORY COMPONENTS OF SENSORY TRANSDUCTION SYSTEM"/>
    <property type="match status" value="1"/>
</dbReference>
<feature type="domain" description="PAS" evidence="4">
    <location>
        <begin position="1"/>
        <end position="57"/>
    </location>
</feature>
<dbReference type="STRING" id="637905.SVI_2128"/>
<organism evidence="6 7">
    <name type="scientific">Shewanella violacea (strain JCM 10179 / CIP 106290 / LMG 19151 / DSS12)</name>
    <dbReference type="NCBI Taxonomy" id="637905"/>
    <lineage>
        <taxon>Bacteria</taxon>
        <taxon>Pseudomonadati</taxon>
        <taxon>Pseudomonadota</taxon>
        <taxon>Gammaproteobacteria</taxon>
        <taxon>Alteromonadales</taxon>
        <taxon>Shewanellaceae</taxon>
        <taxon>Shewanella</taxon>
    </lineage>
</organism>
<dbReference type="AlphaFoldDB" id="D4ZKA0"/>
<dbReference type="CDD" id="cd00130">
    <property type="entry name" value="PAS"/>
    <property type="match status" value="1"/>
</dbReference>
<dbReference type="eggNOG" id="COG3706">
    <property type="taxonomic scope" value="Bacteria"/>
</dbReference>
<dbReference type="Proteomes" id="UP000002350">
    <property type="component" value="Chromosome"/>
</dbReference>
<dbReference type="Pfam" id="PF00990">
    <property type="entry name" value="GGDEF"/>
    <property type="match status" value="1"/>
</dbReference>
<dbReference type="InterPro" id="IPR000014">
    <property type="entry name" value="PAS"/>
</dbReference>
<keyword evidence="7" id="KW-1185">Reference proteome</keyword>
<dbReference type="NCBIfam" id="TIGR00254">
    <property type="entry name" value="GGDEF"/>
    <property type="match status" value="1"/>
</dbReference>
<dbReference type="Pfam" id="PF13426">
    <property type="entry name" value="PAS_9"/>
    <property type="match status" value="1"/>
</dbReference>
<comment type="catalytic activity">
    <reaction evidence="3">
        <text>2 GTP = 3',3'-c-di-GMP + 2 diphosphate</text>
        <dbReference type="Rhea" id="RHEA:24898"/>
        <dbReference type="ChEBI" id="CHEBI:33019"/>
        <dbReference type="ChEBI" id="CHEBI:37565"/>
        <dbReference type="ChEBI" id="CHEBI:58805"/>
        <dbReference type="EC" id="2.7.7.65"/>
    </reaction>
</comment>
<sequence length="273" mass="31208">MDAQQNIQLFNNAAEKIFGYSADEILGQSITRLMKEKFRANHGNYIKQFADSDIQSRDMISRVMILAVKKDGSEFPVEITISKISINGKKEFTAIIRDVSNRIAFIEKLQHKLNTDNLTGLNNRNYFDGQLVEISQQYKRFGHTFCVLMFDLDKFKMVNDTYGHPIGDKVLQEFAKKTKQVIREVDILARFGGEEFIALLPNTRLKAAKEVANRIRQRISQQIVLSQDHEPVTFTVSIGVAEFSPHDDTESIIKRADDALYRAKNSGRNRVSD</sequence>
<dbReference type="SUPFAM" id="SSF55785">
    <property type="entry name" value="PYP-like sensor domain (PAS domain)"/>
    <property type="match status" value="1"/>
</dbReference>
<dbReference type="InterPro" id="IPR035965">
    <property type="entry name" value="PAS-like_dom_sf"/>
</dbReference>
<dbReference type="SMART" id="SM00267">
    <property type="entry name" value="GGDEF"/>
    <property type="match status" value="1"/>
</dbReference>
<feature type="domain" description="GGDEF" evidence="5">
    <location>
        <begin position="143"/>
        <end position="273"/>
    </location>
</feature>
<dbReference type="FunFam" id="3.30.70.270:FF:000001">
    <property type="entry name" value="Diguanylate cyclase domain protein"/>
    <property type="match status" value="1"/>
</dbReference>
<dbReference type="HOGENOM" id="CLU_000445_11_4_6"/>
<dbReference type="Gene3D" id="3.30.450.20">
    <property type="entry name" value="PAS domain"/>
    <property type="match status" value="1"/>
</dbReference>
<proteinExistence type="predicted"/>
<evidence type="ECO:0000256" key="1">
    <source>
        <dbReference type="ARBA" id="ARBA00001946"/>
    </source>
</evidence>
<evidence type="ECO:0000256" key="3">
    <source>
        <dbReference type="ARBA" id="ARBA00034247"/>
    </source>
</evidence>
<dbReference type="InterPro" id="IPR043128">
    <property type="entry name" value="Rev_trsase/Diguanyl_cyclase"/>
</dbReference>
<comment type="cofactor">
    <cofactor evidence="1">
        <name>Mg(2+)</name>
        <dbReference type="ChEBI" id="CHEBI:18420"/>
    </cofactor>
</comment>
<evidence type="ECO:0000313" key="6">
    <source>
        <dbReference type="EMBL" id="BAJ02099.1"/>
    </source>
</evidence>